<accession>A0A0A8ZQM5</accession>
<feature type="region of interest" description="Disordered" evidence="1">
    <location>
        <begin position="1"/>
        <end position="27"/>
    </location>
</feature>
<sequence length="66" mass="7295">MPPSSFSAMPRSPHHLPLLDAAPPPSAPLRPERGAVFLSSAPAPVRRCRLLWIPELQVLCYVRQVL</sequence>
<reference evidence="2" key="2">
    <citation type="journal article" date="2015" name="Data Brief">
        <title>Shoot transcriptome of the giant reed, Arundo donax.</title>
        <authorList>
            <person name="Barrero R.A."/>
            <person name="Guerrero F.D."/>
            <person name="Moolhuijzen P."/>
            <person name="Goolsby J.A."/>
            <person name="Tidwell J."/>
            <person name="Bellgard S.E."/>
            <person name="Bellgard M.I."/>
        </authorList>
    </citation>
    <scope>NUCLEOTIDE SEQUENCE</scope>
    <source>
        <tissue evidence="2">Shoot tissue taken approximately 20 cm above the soil surface</tissue>
    </source>
</reference>
<dbReference type="EMBL" id="GBRH01260793">
    <property type="protein sequence ID" value="JAD37102.1"/>
    <property type="molecule type" value="Transcribed_RNA"/>
</dbReference>
<organism evidence="2">
    <name type="scientific">Arundo donax</name>
    <name type="common">Giant reed</name>
    <name type="synonym">Donax arundinaceus</name>
    <dbReference type="NCBI Taxonomy" id="35708"/>
    <lineage>
        <taxon>Eukaryota</taxon>
        <taxon>Viridiplantae</taxon>
        <taxon>Streptophyta</taxon>
        <taxon>Embryophyta</taxon>
        <taxon>Tracheophyta</taxon>
        <taxon>Spermatophyta</taxon>
        <taxon>Magnoliopsida</taxon>
        <taxon>Liliopsida</taxon>
        <taxon>Poales</taxon>
        <taxon>Poaceae</taxon>
        <taxon>PACMAD clade</taxon>
        <taxon>Arundinoideae</taxon>
        <taxon>Arundineae</taxon>
        <taxon>Arundo</taxon>
    </lineage>
</organism>
<name>A0A0A8ZQM5_ARUDO</name>
<protein>
    <submittedName>
        <fullName evidence="2">Uncharacterized protein</fullName>
    </submittedName>
</protein>
<proteinExistence type="predicted"/>
<reference evidence="2" key="1">
    <citation type="submission" date="2014-09" db="EMBL/GenBank/DDBJ databases">
        <authorList>
            <person name="Magalhaes I.L.F."/>
            <person name="Oliveira U."/>
            <person name="Santos F.R."/>
            <person name="Vidigal T.H.D.A."/>
            <person name="Brescovit A.D."/>
            <person name="Santos A.J."/>
        </authorList>
    </citation>
    <scope>NUCLEOTIDE SEQUENCE</scope>
    <source>
        <tissue evidence="2">Shoot tissue taken approximately 20 cm above the soil surface</tissue>
    </source>
</reference>
<dbReference type="AlphaFoldDB" id="A0A0A8ZQM5"/>
<evidence type="ECO:0000313" key="2">
    <source>
        <dbReference type="EMBL" id="JAD37102.1"/>
    </source>
</evidence>
<evidence type="ECO:0000256" key="1">
    <source>
        <dbReference type="SAM" id="MobiDB-lite"/>
    </source>
</evidence>